<dbReference type="EMBL" id="BQNB010020072">
    <property type="protein sequence ID" value="GJT92034.1"/>
    <property type="molecule type" value="Genomic_DNA"/>
</dbReference>
<feature type="coiled-coil region" evidence="1">
    <location>
        <begin position="162"/>
        <end position="196"/>
    </location>
</feature>
<feature type="region of interest" description="Disordered" evidence="2">
    <location>
        <begin position="300"/>
        <end position="350"/>
    </location>
</feature>
<proteinExistence type="predicted"/>
<feature type="compositionally biased region" description="Basic and acidic residues" evidence="2">
    <location>
        <begin position="379"/>
        <end position="391"/>
    </location>
</feature>
<name>A0ABQ5HW58_9ASTR</name>
<evidence type="ECO:0000256" key="2">
    <source>
        <dbReference type="SAM" id="MobiDB-lite"/>
    </source>
</evidence>
<sequence length="518" mass="59418">MVPHKESRTPLLMDLPEDHLAKFHKMTDAKEMCEAIKSRFGGNDESKKMQKFQSLLSQLEIHGAGRLPRRCNSEVLRSLRPDVKGSTANPLSNRMWHFEHPSSYSFLANQSSCPQLNHKDLEQLDEFDLEEMDLKWQIRPQRELLFQKVSVNNLMLKIKKLYDEQREQLGDASIEIQAYTQALKKVEAQLVAHQQNQLWYEEKIRFMKIDLEDKTDVLTYHKKLLAEAEKEELKAKVEKWHNSSKSLNIMLNSQMSARDKANGLGYGDQMNKDMQRGLDDAVLPPMTGIYIPFGPDKEIDDSQFTYGPKQSKPSESDARSSDFTSCESNSSEETHESMPESVVNEPKVVSQPKVWTDAPIIKEYESDSDNEHMSLPSKETGKHLSPKPDKKDCSGLMSKKLGLGYGFTKKACFVCGSFSHLIRYCDFMRKEWLHTQAEVNKRKCKGNGQRENRLVWNNVNRVNHQNQFVPTAVLTRTGKIQVNTARASSTNNVNTVRASSTKNVSTTRHNFNSQQYHN</sequence>
<feature type="compositionally biased region" description="Polar residues" evidence="2">
    <location>
        <begin position="321"/>
        <end position="331"/>
    </location>
</feature>
<reference evidence="3" key="1">
    <citation type="journal article" date="2022" name="Int. J. Mol. Sci.">
        <title>Draft Genome of Tanacetum Coccineum: Genomic Comparison of Closely Related Tanacetum-Family Plants.</title>
        <authorList>
            <person name="Yamashiro T."/>
            <person name="Shiraishi A."/>
            <person name="Nakayama K."/>
            <person name="Satake H."/>
        </authorList>
    </citation>
    <scope>NUCLEOTIDE SEQUENCE</scope>
</reference>
<accession>A0ABQ5HW58</accession>
<dbReference type="Proteomes" id="UP001151760">
    <property type="component" value="Unassembled WGS sequence"/>
</dbReference>
<feature type="region of interest" description="Disordered" evidence="2">
    <location>
        <begin position="485"/>
        <end position="518"/>
    </location>
</feature>
<evidence type="ECO:0000313" key="4">
    <source>
        <dbReference type="Proteomes" id="UP001151760"/>
    </source>
</evidence>
<keyword evidence="1" id="KW-0175">Coiled coil</keyword>
<comment type="caution">
    <text evidence="3">The sequence shown here is derived from an EMBL/GenBank/DDBJ whole genome shotgun (WGS) entry which is preliminary data.</text>
</comment>
<keyword evidence="4" id="KW-1185">Reference proteome</keyword>
<feature type="region of interest" description="Disordered" evidence="2">
    <location>
        <begin position="365"/>
        <end position="391"/>
    </location>
</feature>
<evidence type="ECO:0000313" key="3">
    <source>
        <dbReference type="EMBL" id="GJT92034.1"/>
    </source>
</evidence>
<protein>
    <submittedName>
        <fullName evidence="3">Uncharacterized protein</fullName>
    </submittedName>
</protein>
<reference evidence="3" key="2">
    <citation type="submission" date="2022-01" db="EMBL/GenBank/DDBJ databases">
        <authorList>
            <person name="Yamashiro T."/>
            <person name="Shiraishi A."/>
            <person name="Satake H."/>
            <person name="Nakayama K."/>
        </authorList>
    </citation>
    <scope>NUCLEOTIDE SEQUENCE</scope>
</reference>
<organism evidence="3 4">
    <name type="scientific">Tanacetum coccineum</name>
    <dbReference type="NCBI Taxonomy" id="301880"/>
    <lineage>
        <taxon>Eukaryota</taxon>
        <taxon>Viridiplantae</taxon>
        <taxon>Streptophyta</taxon>
        <taxon>Embryophyta</taxon>
        <taxon>Tracheophyta</taxon>
        <taxon>Spermatophyta</taxon>
        <taxon>Magnoliopsida</taxon>
        <taxon>eudicotyledons</taxon>
        <taxon>Gunneridae</taxon>
        <taxon>Pentapetalae</taxon>
        <taxon>asterids</taxon>
        <taxon>campanulids</taxon>
        <taxon>Asterales</taxon>
        <taxon>Asteraceae</taxon>
        <taxon>Asteroideae</taxon>
        <taxon>Anthemideae</taxon>
        <taxon>Anthemidinae</taxon>
        <taxon>Tanacetum</taxon>
    </lineage>
</organism>
<evidence type="ECO:0000256" key="1">
    <source>
        <dbReference type="SAM" id="Coils"/>
    </source>
</evidence>
<gene>
    <name evidence="3" type="ORF">Tco_1080879</name>
</gene>